<proteinExistence type="predicted"/>
<name>A0AAU7ZMA6_9BACT</name>
<dbReference type="RefSeq" id="WP_353062918.1">
    <property type="nucleotide sequence ID" value="NZ_CP132942.1"/>
</dbReference>
<evidence type="ECO:0008006" key="3">
    <source>
        <dbReference type="Google" id="ProtNLM"/>
    </source>
</evidence>
<gene>
    <name evidence="2" type="ORF">RBB77_16695</name>
</gene>
<reference evidence="2" key="1">
    <citation type="submission" date="2023-08" db="EMBL/GenBank/DDBJ databases">
        <authorList>
            <person name="Messyasz A."/>
            <person name="Mannisto M.K."/>
            <person name="Kerkhof L.J."/>
            <person name="Haggblom M."/>
        </authorList>
    </citation>
    <scope>NUCLEOTIDE SEQUENCE</scope>
    <source>
        <strain evidence="2">X5P6</strain>
    </source>
</reference>
<sequence length="492" mass="54563">MRSILQAALLPMFLLTPSLTLSQTDHPPMPHMPGMQSNSMQMDMNMMKPPSNLIDTILNHTTSGTSAEPASTPVSMLMRDYHGWMLMLHGTASISDTQQHATSDPLSPSPDTCTQFNLSCTGQVVRGGDKLFSTNWIMPMAMRQLGDHGQYGQLTLRTMLSLEPATISDRQYPELFQQGETAFGKPIIDGQHPHDFFMELAALYDLRLGKQTLLSLYAAPVGDPAIGPTAYPHRLSASEDPIAALGHHQEDSTHIAFNVFTGGITWRWLRFEESGFHGAEPTEQRWGFQPSPNGHAVDSYSSRITFAPTKNITTQYSIAHIVSPEALYPNEDQQRQTASIMYNRPFGIHHNTTSMPGMDMGTTVTNNWSTTLLWGRTKSLTDTSKENSYLLESLLNFRTRNYVWTRIENAGRSNELLIPPGSPLPPNFTESPLGHVAAYSFGYDRDYRVAPHLLAAPGAQFTTYTTPAPLISIYGAHPFGVVAFVRFRITGN</sequence>
<feature type="chain" id="PRO_5044009114" description="Porin" evidence="1">
    <location>
        <begin position="23"/>
        <end position="492"/>
    </location>
</feature>
<feature type="signal peptide" evidence="1">
    <location>
        <begin position="1"/>
        <end position="22"/>
    </location>
</feature>
<evidence type="ECO:0000256" key="1">
    <source>
        <dbReference type="SAM" id="SignalP"/>
    </source>
</evidence>
<dbReference type="EMBL" id="CP132942">
    <property type="protein sequence ID" value="XCB32073.1"/>
    <property type="molecule type" value="Genomic_DNA"/>
</dbReference>
<evidence type="ECO:0000313" key="2">
    <source>
        <dbReference type="EMBL" id="XCB32073.1"/>
    </source>
</evidence>
<accession>A0AAU7ZMA6</accession>
<dbReference type="KEGG" id="tpsc:RBB77_16695"/>
<protein>
    <recommendedName>
        <fullName evidence="3">Porin</fullName>
    </recommendedName>
</protein>
<organism evidence="2">
    <name type="scientific">Tunturiibacter psychrotolerans</name>
    <dbReference type="NCBI Taxonomy" id="3069686"/>
    <lineage>
        <taxon>Bacteria</taxon>
        <taxon>Pseudomonadati</taxon>
        <taxon>Acidobacteriota</taxon>
        <taxon>Terriglobia</taxon>
        <taxon>Terriglobales</taxon>
        <taxon>Acidobacteriaceae</taxon>
        <taxon>Tunturiibacter</taxon>
    </lineage>
</organism>
<dbReference type="AlphaFoldDB" id="A0AAU7ZMA6"/>
<reference evidence="2" key="2">
    <citation type="journal article" date="2024" name="Environ. Microbiol.">
        <title>Genome analysis and description of Tunturibacter gen. nov. expands the diversity of Terriglobia in tundra soils.</title>
        <authorList>
            <person name="Messyasz A."/>
            <person name="Mannisto M.K."/>
            <person name="Kerkhof L.J."/>
            <person name="Haggblom M.M."/>
        </authorList>
    </citation>
    <scope>NUCLEOTIDE SEQUENCE</scope>
    <source>
        <strain evidence="2">X5P6</strain>
    </source>
</reference>
<keyword evidence="1" id="KW-0732">Signal</keyword>